<dbReference type="RefSeq" id="XP_069229940.1">
    <property type="nucleotide sequence ID" value="XM_069373103.1"/>
</dbReference>
<dbReference type="InterPro" id="IPR029063">
    <property type="entry name" value="SAM-dependent_MTases_sf"/>
</dbReference>
<organism evidence="2 3">
    <name type="scientific">Cladosporium halotolerans</name>
    <dbReference type="NCBI Taxonomy" id="1052096"/>
    <lineage>
        <taxon>Eukaryota</taxon>
        <taxon>Fungi</taxon>
        <taxon>Dikarya</taxon>
        <taxon>Ascomycota</taxon>
        <taxon>Pezizomycotina</taxon>
        <taxon>Dothideomycetes</taxon>
        <taxon>Dothideomycetidae</taxon>
        <taxon>Cladosporiales</taxon>
        <taxon>Cladosporiaceae</taxon>
        <taxon>Cladosporium</taxon>
    </lineage>
</organism>
<keyword evidence="3" id="KW-1185">Reference proteome</keyword>
<evidence type="ECO:0000313" key="3">
    <source>
        <dbReference type="Proteomes" id="UP000803884"/>
    </source>
</evidence>
<name>A0AB34KTH6_9PEZI</name>
<dbReference type="InterPro" id="IPR052356">
    <property type="entry name" value="Thiol_S-MT"/>
</dbReference>
<proteinExistence type="predicted"/>
<keyword evidence="1" id="KW-0812">Transmembrane</keyword>
<protein>
    <recommendedName>
        <fullName evidence="4">S-adenosyl-L-methionine-dependent methyltransferase</fullName>
    </recommendedName>
</protein>
<dbReference type="AlphaFoldDB" id="A0AB34KTH6"/>
<evidence type="ECO:0000256" key="1">
    <source>
        <dbReference type="SAM" id="Phobius"/>
    </source>
</evidence>
<feature type="transmembrane region" description="Helical" evidence="1">
    <location>
        <begin position="12"/>
        <end position="33"/>
    </location>
</feature>
<reference evidence="2 3" key="1">
    <citation type="journal article" date="2020" name="Microbiol. Resour. Announc.">
        <title>Draft Genome Sequence of a Cladosporium Species Isolated from the Mesophotic Ascidian Didemnum maculosum.</title>
        <authorList>
            <person name="Gioti A."/>
            <person name="Siaperas R."/>
            <person name="Nikolaivits E."/>
            <person name="Le Goff G."/>
            <person name="Ouazzani J."/>
            <person name="Kotoulas G."/>
            <person name="Topakas E."/>
        </authorList>
    </citation>
    <scope>NUCLEOTIDE SEQUENCE [LARGE SCALE GENOMIC DNA]</scope>
    <source>
        <strain evidence="2 3">TM138-S3</strain>
    </source>
</reference>
<comment type="caution">
    <text evidence="2">The sequence shown here is derived from an EMBL/GenBank/DDBJ whole genome shotgun (WGS) entry which is preliminary data.</text>
</comment>
<gene>
    <name evidence="2" type="ORF">WHR41_04497</name>
</gene>
<dbReference type="PANTHER" id="PTHR45036:SF1">
    <property type="entry name" value="METHYLTRANSFERASE LIKE 7A"/>
    <property type="match status" value="1"/>
</dbReference>
<dbReference type="GeneID" id="96005941"/>
<evidence type="ECO:0000313" key="2">
    <source>
        <dbReference type="EMBL" id="KAL1586835.1"/>
    </source>
</evidence>
<accession>A0AB34KTH6</accession>
<dbReference type="Pfam" id="PF13489">
    <property type="entry name" value="Methyltransf_23"/>
    <property type="match status" value="1"/>
</dbReference>
<dbReference type="Proteomes" id="UP000803884">
    <property type="component" value="Unassembled WGS sequence"/>
</dbReference>
<keyword evidence="1" id="KW-1133">Transmembrane helix</keyword>
<dbReference type="PANTHER" id="PTHR45036">
    <property type="entry name" value="METHYLTRANSFERASE LIKE 7B"/>
    <property type="match status" value="1"/>
</dbReference>
<keyword evidence="1" id="KW-0472">Membrane</keyword>
<dbReference type="EMBL" id="JAAQHG020000013">
    <property type="protein sequence ID" value="KAL1586835.1"/>
    <property type="molecule type" value="Genomic_DNA"/>
</dbReference>
<evidence type="ECO:0008006" key="4">
    <source>
        <dbReference type="Google" id="ProtNLM"/>
    </source>
</evidence>
<sequence>MLGPLDLLLPPLVLLTSLLTLPFTLFTLPYTFLTQPKPSTPSWPALKHAWFQHFWFWFGRASKPLFAPRVAPLLARSHGVVLDIGPASGVWMPELARARDKITKIIGVEPNARFHAQLREAARRAGLAGVYEPVQAFAQELESVGVQRGSVDTVVTVHVLCSVGAGAEGVVRALYESLKPGGQWLVYEHVASRHGAVRAWQAVNNVPWGVLLDNCHLLRNTGDVIKNAGEWESVEIDYDSREGYFESLPHVVGRLVKKL</sequence>
<dbReference type="SUPFAM" id="SSF53335">
    <property type="entry name" value="S-adenosyl-L-methionine-dependent methyltransferases"/>
    <property type="match status" value="1"/>
</dbReference>
<dbReference type="Gene3D" id="3.40.50.150">
    <property type="entry name" value="Vaccinia Virus protein VP39"/>
    <property type="match status" value="1"/>
</dbReference>
<dbReference type="CDD" id="cd02440">
    <property type="entry name" value="AdoMet_MTases"/>
    <property type="match status" value="1"/>
</dbReference>